<name>A0A1G2FZM2_9BACT</name>
<dbReference type="PROSITE" id="PS00151">
    <property type="entry name" value="ACYLPHOSPHATASE_2"/>
    <property type="match status" value="1"/>
</dbReference>
<comment type="similarity">
    <text evidence="1 5">Belongs to the acylphosphatase family.</text>
</comment>
<accession>A0A1G2FZM2</accession>
<dbReference type="AlphaFoldDB" id="A0A1G2FZM2"/>
<keyword evidence="4" id="KW-0378">Hydrolase</keyword>
<evidence type="ECO:0000259" key="6">
    <source>
        <dbReference type="PROSITE" id="PS51160"/>
    </source>
</evidence>
<organism evidence="7 8">
    <name type="scientific">Candidatus Ryanbacteria bacterium RIFCSPHIGHO2_01_FULL_45_22</name>
    <dbReference type="NCBI Taxonomy" id="1802114"/>
    <lineage>
        <taxon>Bacteria</taxon>
        <taxon>Candidatus Ryaniibacteriota</taxon>
    </lineage>
</organism>
<evidence type="ECO:0000313" key="8">
    <source>
        <dbReference type="Proteomes" id="UP000177480"/>
    </source>
</evidence>
<dbReference type="InterPro" id="IPR020456">
    <property type="entry name" value="Acylphosphatase"/>
</dbReference>
<feature type="active site" evidence="4">
    <location>
        <position position="23"/>
    </location>
</feature>
<feature type="domain" description="Acylphosphatase-like" evidence="6">
    <location>
        <begin position="8"/>
        <end position="95"/>
    </location>
</feature>
<protein>
    <recommendedName>
        <fullName evidence="2 4">acylphosphatase</fullName>
        <ecNumber evidence="2 4">3.6.1.7</ecNumber>
    </recommendedName>
</protein>
<feature type="active site" evidence="4">
    <location>
        <position position="41"/>
    </location>
</feature>
<dbReference type="PANTHER" id="PTHR47268:SF4">
    <property type="entry name" value="ACYLPHOSPHATASE"/>
    <property type="match status" value="1"/>
</dbReference>
<dbReference type="EMBL" id="MHNK01000019">
    <property type="protein sequence ID" value="OGZ43192.1"/>
    <property type="molecule type" value="Genomic_DNA"/>
</dbReference>
<sequence length="95" mass="10909">MIMEGNGRITCRVTGRVQMVMYRDFSQRKARKLGLRGFVKNESDGSVTVVAEGSRALLERYVVYLQSGSILSRVDTVEVQWGEATHEFRDFKIQY</sequence>
<dbReference type="InterPro" id="IPR001792">
    <property type="entry name" value="Acylphosphatase-like_dom"/>
</dbReference>
<dbReference type="PROSITE" id="PS51160">
    <property type="entry name" value="ACYLPHOSPHATASE_3"/>
    <property type="match status" value="1"/>
</dbReference>
<dbReference type="GO" id="GO:0003998">
    <property type="term" value="F:acylphosphatase activity"/>
    <property type="evidence" value="ECO:0007669"/>
    <property type="project" value="UniProtKB-EC"/>
</dbReference>
<gene>
    <name evidence="7" type="ORF">A2719_00640</name>
</gene>
<dbReference type="PRINTS" id="PR00112">
    <property type="entry name" value="ACYLPHPHTASE"/>
</dbReference>
<evidence type="ECO:0000256" key="2">
    <source>
        <dbReference type="ARBA" id="ARBA00012150"/>
    </source>
</evidence>
<evidence type="ECO:0000256" key="4">
    <source>
        <dbReference type="PROSITE-ProRule" id="PRU00520"/>
    </source>
</evidence>
<evidence type="ECO:0000256" key="1">
    <source>
        <dbReference type="ARBA" id="ARBA00005614"/>
    </source>
</evidence>
<comment type="caution">
    <text evidence="7">The sequence shown here is derived from an EMBL/GenBank/DDBJ whole genome shotgun (WGS) entry which is preliminary data.</text>
</comment>
<reference evidence="7 8" key="1">
    <citation type="journal article" date="2016" name="Nat. Commun.">
        <title>Thousands of microbial genomes shed light on interconnected biogeochemical processes in an aquifer system.</title>
        <authorList>
            <person name="Anantharaman K."/>
            <person name="Brown C.T."/>
            <person name="Hug L.A."/>
            <person name="Sharon I."/>
            <person name="Castelle C.J."/>
            <person name="Probst A.J."/>
            <person name="Thomas B.C."/>
            <person name="Singh A."/>
            <person name="Wilkins M.J."/>
            <person name="Karaoz U."/>
            <person name="Brodie E.L."/>
            <person name="Williams K.H."/>
            <person name="Hubbard S.S."/>
            <person name="Banfield J.F."/>
        </authorList>
    </citation>
    <scope>NUCLEOTIDE SEQUENCE [LARGE SCALE GENOMIC DNA]</scope>
</reference>
<dbReference type="InterPro" id="IPR017968">
    <property type="entry name" value="Acylphosphatase_CS"/>
</dbReference>
<dbReference type="Pfam" id="PF00708">
    <property type="entry name" value="Acylphosphatase"/>
    <property type="match status" value="1"/>
</dbReference>
<evidence type="ECO:0000313" key="7">
    <source>
        <dbReference type="EMBL" id="OGZ43192.1"/>
    </source>
</evidence>
<dbReference type="Gene3D" id="3.30.70.100">
    <property type="match status" value="1"/>
</dbReference>
<dbReference type="STRING" id="1802114.A2719_00640"/>
<dbReference type="SUPFAM" id="SSF54975">
    <property type="entry name" value="Acylphosphatase/BLUF domain-like"/>
    <property type="match status" value="1"/>
</dbReference>
<comment type="catalytic activity">
    <reaction evidence="3 4">
        <text>an acyl phosphate + H2O = a carboxylate + phosphate + H(+)</text>
        <dbReference type="Rhea" id="RHEA:14965"/>
        <dbReference type="ChEBI" id="CHEBI:15377"/>
        <dbReference type="ChEBI" id="CHEBI:15378"/>
        <dbReference type="ChEBI" id="CHEBI:29067"/>
        <dbReference type="ChEBI" id="CHEBI:43474"/>
        <dbReference type="ChEBI" id="CHEBI:59918"/>
        <dbReference type="EC" id="3.6.1.7"/>
    </reaction>
</comment>
<evidence type="ECO:0000256" key="5">
    <source>
        <dbReference type="RuleBase" id="RU004168"/>
    </source>
</evidence>
<evidence type="ECO:0000256" key="3">
    <source>
        <dbReference type="ARBA" id="ARBA00047645"/>
    </source>
</evidence>
<dbReference type="PANTHER" id="PTHR47268">
    <property type="entry name" value="ACYLPHOSPHATASE"/>
    <property type="match status" value="1"/>
</dbReference>
<dbReference type="Proteomes" id="UP000177480">
    <property type="component" value="Unassembled WGS sequence"/>
</dbReference>
<dbReference type="InterPro" id="IPR036046">
    <property type="entry name" value="Acylphosphatase-like_dom_sf"/>
</dbReference>
<dbReference type="EC" id="3.6.1.7" evidence="2 4"/>
<proteinExistence type="inferred from homology"/>